<evidence type="ECO:0000313" key="2">
    <source>
        <dbReference type="EMBL" id="GAA5503021.1"/>
    </source>
</evidence>
<gene>
    <name evidence="2" type="ORF">Dxin01_02770</name>
</gene>
<evidence type="ECO:0000313" key="3">
    <source>
        <dbReference type="Proteomes" id="UP001458946"/>
    </source>
</evidence>
<protein>
    <submittedName>
        <fullName evidence="2">Uncharacterized protein</fullName>
    </submittedName>
</protein>
<dbReference type="EMBL" id="BAABRN010000035">
    <property type="protein sequence ID" value="GAA5503021.1"/>
    <property type="molecule type" value="Genomic_DNA"/>
</dbReference>
<dbReference type="Proteomes" id="UP001458946">
    <property type="component" value="Unassembled WGS sequence"/>
</dbReference>
<reference evidence="2 3" key="1">
    <citation type="submission" date="2024-02" db="EMBL/GenBank/DDBJ databases">
        <title>Deinococcus xinjiangensis NBRC 107630.</title>
        <authorList>
            <person name="Ichikawa N."/>
            <person name="Katano-Makiyama Y."/>
            <person name="Hidaka K."/>
        </authorList>
    </citation>
    <scope>NUCLEOTIDE SEQUENCE [LARGE SCALE GENOMIC DNA]</scope>
    <source>
        <strain evidence="2 3">NBRC 107630</strain>
    </source>
</reference>
<feature type="region of interest" description="Disordered" evidence="1">
    <location>
        <begin position="69"/>
        <end position="93"/>
    </location>
</feature>
<keyword evidence="3" id="KW-1185">Reference proteome</keyword>
<proteinExistence type="predicted"/>
<accession>A0ABP9VE77</accession>
<dbReference type="RefSeq" id="WP_353542994.1">
    <property type="nucleotide sequence ID" value="NZ_BAABRN010000035.1"/>
</dbReference>
<evidence type="ECO:0000256" key="1">
    <source>
        <dbReference type="SAM" id="MobiDB-lite"/>
    </source>
</evidence>
<name>A0ABP9VE77_9DEIO</name>
<comment type="caution">
    <text evidence="2">The sequence shown here is derived from an EMBL/GenBank/DDBJ whole genome shotgun (WGS) entry which is preliminary data.</text>
</comment>
<organism evidence="2 3">
    <name type="scientific">Deinococcus xinjiangensis</name>
    <dbReference type="NCBI Taxonomy" id="457454"/>
    <lineage>
        <taxon>Bacteria</taxon>
        <taxon>Thermotogati</taxon>
        <taxon>Deinococcota</taxon>
        <taxon>Deinococci</taxon>
        <taxon>Deinococcales</taxon>
        <taxon>Deinococcaceae</taxon>
        <taxon>Deinococcus</taxon>
    </lineage>
</organism>
<sequence length="144" mass="15349">MADLQAHVDAQRDWYDTPLDCIMAVYRAWQAGQTRAFARAVTTGQLAAGALGGDAKYFKKVIDQGEKASIPDPTKPFFGSVGDQMPTPEQPYPISATVATDLGAAMGAGLLTGPVLSSWPASREGLPLSRIWGRIEAAMPRKKG</sequence>